<feature type="domain" description="PhoU" evidence="3">
    <location>
        <begin position="169"/>
        <end position="249"/>
    </location>
</feature>
<feature type="compositionally biased region" description="Low complexity" evidence="2">
    <location>
        <begin position="7"/>
        <end position="20"/>
    </location>
</feature>
<comment type="caution">
    <text evidence="4">The sequence shown here is derived from an EMBL/GenBank/DDBJ whole genome shotgun (WGS) entry which is preliminary data.</text>
</comment>
<evidence type="ECO:0000256" key="1">
    <source>
        <dbReference type="ARBA" id="ARBA00008107"/>
    </source>
</evidence>
<dbReference type="InterPro" id="IPR026022">
    <property type="entry name" value="PhoU_dom"/>
</dbReference>
<feature type="region of interest" description="Disordered" evidence="2">
    <location>
        <begin position="1"/>
        <end position="20"/>
    </location>
</feature>
<dbReference type="AlphaFoldDB" id="A0A831WR54"/>
<dbReference type="InterPro" id="IPR038078">
    <property type="entry name" value="PhoU-like_sf"/>
</dbReference>
<dbReference type="PANTHER" id="PTHR42930">
    <property type="entry name" value="PHOSPHATE-SPECIFIC TRANSPORT SYSTEM ACCESSORY PROTEIN PHOU"/>
    <property type="match status" value="1"/>
</dbReference>
<dbReference type="EMBL" id="DSBW01000053">
    <property type="protein sequence ID" value="HED30520.1"/>
    <property type="molecule type" value="Genomic_DNA"/>
</dbReference>
<dbReference type="Pfam" id="PF01895">
    <property type="entry name" value="PhoU"/>
    <property type="match status" value="1"/>
</dbReference>
<dbReference type="GO" id="GO:0045936">
    <property type="term" value="P:negative regulation of phosphate metabolic process"/>
    <property type="evidence" value="ECO:0007669"/>
    <property type="project" value="InterPro"/>
</dbReference>
<dbReference type="Proteomes" id="UP000886335">
    <property type="component" value="Unassembled WGS sequence"/>
</dbReference>
<dbReference type="InterPro" id="IPR028366">
    <property type="entry name" value="PhoU"/>
</dbReference>
<gene>
    <name evidence="4" type="ORF">ENN50_02270</name>
</gene>
<evidence type="ECO:0000256" key="2">
    <source>
        <dbReference type="SAM" id="MobiDB-lite"/>
    </source>
</evidence>
<evidence type="ECO:0000259" key="3">
    <source>
        <dbReference type="Pfam" id="PF01895"/>
    </source>
</evidence>
<dbReference type="Gene3D" id="1.20.58.220">
    <property type="entry name" value="Phosphate transport system protein phou homolog 2, domain 2"/>
    <property type="match status" value="1"/>
</dbReference>
<comment type="similarity">
    <text evidence="1">Belongs to the PhoU family.</text>
</comment>
<dbReference type="SUPFAM" id="SSF109755">
    <property type="entry name" value="PhoU-like"/>
    <property type="match status" value="1"/>
</dbReference>
<reference evidence="4" key="1">
    <citation type="journal article" date="2020" name="mSystems">
        <title>Genome- and Community-Level Interaction Insights into Carbon Utilization and Element Cycling Functions of Hydrothermarchaeota in Hydrothermal Sediment.</title>
        <authorList>
            <person name="Zhou Z."/>
            <person name="Liu Y."/>
            <person name="Xu W."/>
            <person name="Pan J."/>
            <person name="Luo Z.H."/>
            <person name="Li M."/>
        </authorList>
    </citation>
    <scope>NUCLEOTIDE SEQUENCE [LARGE SCALE GENOMIC DNA]</scope>
    <source>
        <strain evidence="4">SpSt-1181</strain>
    </source>
</reference>
<protein>
    <submittedName>
        <fullName evidence="4">PhoU family transcriptional regulator</fullName>
    </submittedName>
</protein>
<proteinExistence type="inferred from homology"/>
<dbReference type="GO" id="GO:0030643">
    <property type="term" value="P:intracellular phosphate ion homeostasis"/>
    <property type="evidence" value="ECO:0007669"/>
    <property type="project" value="InterPro"/>
</dbReference>
<accession>A0A831WR54</accession>
<evidence type="ECO:0000313" key="4">
    <source>
        <dbReference type="EMBL" id="HED30520.1"/>
    </source>
</evidence>
<organism evidence="4">
    <name type="scientific">Prosthecochloris aestuarii</name>
    <dbReference type="NCBI Taxonomy" id="1102"/>
    <lineage>
        <taxon>Bacteria</taxon>
        <taxon>Pseudomonadati</taxon>
        <taxon>Chlorobiota</taxon>
        <taxon>Chlorobiia</taxon>
        <taxon>Chlorobiales</taxon>
        <taxon>Chlorobiaceae</taxon>
        <taxon>Prosthecochloris</taxon>
    </lineage>
</organism>
<dbReference type="PANTHER" id="PTHR42930:SF3">
    <property type="entry name" value="PHOSPHATE-SPECIFIC TRANSPORT SYSTEM ACCESSORY PROTEIN PHOU"/>
    <property type="match status" value="1"/>
</dbReference>
<name>A0A831WR54_PROAE</name>
<sequence length="252" mass="28256">MLKLFGKKSAQSGSGTSGAGISKVARPDAFTIKIDPQKFKLSTKPAGPVHEQLETLRQKLTKLSSNVENNLMLAIRAATKKNLALAQSAFEFDKEYIQKGKFEVEYMCLAYSFFQDLEPEEKAVVDLARQIMQKLEIMGQYALNIADKTEYIQLANVEVLHKDEYDLKPMGDITAEMIKKVVEAFASGNRKHAAETLEMMKEIQEIYDKAVEKLKNETNDSNITNFTGILSVVEHVKMCADISCDIARMVMS</sequence>